<accession>T0MFY6</accession>
<organism evidence="1 2">
    <name type="scientific">Vairimorpha apis BRL 01</name>
    <dbReference type="NCBI Taxonomy" id="1037528"/>
    <lineage>
        <taxon>Eukaryota</taxon>
        <taxon>Fungi</taxon>
        <taxon>Fungi incertae sedis</taxon>
        <taxon>Microsporidia</taxon>
        <taxon>Nosematidae</taxon>
        <taxon>Vairimorpha</taxon>
    </lineage>
</organism>
<dbReference type="HOGENOM" id="CLU_149492_0_0_1"/>
<reference evidence="1 2" key="1">
    <citation type="journal article" date="2013" name="BMC Genomics">
        <title>Genome sequencing and comparative genomics of honey bee microsporidia, Nosema apis reveal novel insights into host-parasite interactions.</title>
        <authorList>
            <person name="Chen Yp."/>
            <person name="Pettis J.S."/>
            <person name="Zhao Y."/>
            <person name="Liu X."/>
            <person name="Tallon L.J."/>
            <person name="Sadzewicz L.D."/>
            <person name="Li R."/>
            <person name="Zheng H."/>
            <person name="Huang S."/>
            <person name="Zhang X."/>
            <person name="Hamilton M.C."/>
            <person name="Pernal S.F."/>
            <person name="Melathopoulos A.P."/>
            <person name="Yan X."/>
            <person name="Evans J.D."/>
        </authorList>
    </citation>
    <scope>NUCLEOTIDE SEQUENCE [LARGE SCALE GENOMIC DNA]</scope>
    <source>
        <strain evidence="1 2">BRL 01</strain>
    </source>
</reference>
<dbReference type="Proteomes" id="UP000053780">
    <property type="component" value="Unassembled WGS sequence"/>
</dbReference>
<protein>
    <submittedName>
        <fullName evidence="1">Uncharacterized protein</fullName>
    </submittedName>
</protein>
<name>T0MFY6_9MICR</name>
<keyword evidence="2" id="KW-1185">Reference proteome</keyword>
<dbReference type="EMBL" id="KE647052">
    <property type="protein sequence ID" value="EQB61996.1"/>
    <property type="molecule type" value="Genomic_DNA"/>
</dbReference>
<dbReference type="VEuPathDB" id="MicrosporidiaDB:NAPIS_ORF00428"/>
<evidence type="ECO:0000313" key="1">
    <source>
        <dbReference type="EMBL" id="EQB61996.1"/>
    </source>
</evidence>
<sequence length="148" mass="17881">MFFINKYSVLESNIKFNFVIKSKHINKKLKLNIDLLTDQNLVLPCQDKNNTFNDYLSENNYLNNNNITEMYNKYKCYNLNINIDNIRNISDLYDHNTYTIKKFPLTKINDKYSNNMNKKIKNKIKNIILEEYYSKIFNHNLLNDKNFN</sequence>
<evidence type="ECO:0000313" key="2">
    <source>
        <dbReference type="Proteomes" id="UP000053780"/>
    </source>
</evidence>
<gene>
    <name evidence="1" type="ORF">NAPIS_ORF00428</name>
</gene>
<dbReference type="AlphaFoldDB" id="T0MFY6"/>
<proteinExistence type="predicted"/>